<dbReference type="Proteomes" id="UP000185494">
    <property type="component" value="Chromosome 1"/>
</dbReference>
<reference evidence="2 3" key="1">
    <citation type="submission" date="2016-05" db="EMBL/GenBank/DDBJ databases">
        <title>Complete Genome and Methylome Analysis of Psychrotrophic Bacterial Isolates from Antarctic Lake Untersee.</title>
        <authorList>
            <person name="Fomenkov A."/>
            <person name="Akimov V.N."/>
            <person name="Vasilyeva L.V."/>
            <person name="Andersen D."/>
            <person name="Vincze T."/>
            <person name="Roberts R.J."/>
        </authorList>
    </citation>
    <scope>NUCLEOTIDE SEQUENCE [LARGE SCALE GENOMIC DNA]</scope>
    <source>
        <strain evidence="2 3">U14-5</strain>
    </source>
</reference>
<dbReference type="STRING" id="257708.RGI145_17245"/>
<dbReference type="KEGG" id="rgi:RGI145_17245"/>
<evidence type="ECO:0000313" key="3">
    <source>
        <dbReference type="Proteomes" id="UP000185494"/>
    </source>
</evidence>
<feature type="domain" description="Chalcone isomerase" evidence="1">
    <location>
        <begin position="37"/>
        <end position="199"/>
    </location>
</feature>
<protein>
    <recommendedName>
        <fullName evidence="1">Chalcone isomerase domain-containing protein</fullName>
    </recommendedName>
</protein>
<evidence type="ECO:0000259" key="1">
    <source>
        <dbReference type="Pfam" id="PF16036"/>
    </source>
</evidence>
<dbReference type="Pfam" id="PF16036">
    <property type="entry name" value="Chalcone_3"/>
    <property type="match status" value="1"/>
</dbReference>
<dbReference type="InterPro" id="IPR016088">
    <property type="entry name" value="Chalcone_isomerase_3-sand"/>
</dbReference>
<evidence type="ECO:0000313" key="2">
    <source>
        <dbReference type="EMBL" id="APT58598.1"/>
    </source>
</evidence>
<proteinExistence type="predicted"/>
<dbReference type="AlphaFoldDB" id="A0A1L7AIH8"/>
<name>A0A1L7AIH8_9PROT</name>
<dbReference type="Gene3D" id="3.50.70.10">
    <property type="match status" value="1"/>
</dbReference>
<dbReference type="InterPro" id="IPR016087">
    <property type="entry name" value="Chalcone_isomerase"/>
</dbReference>
<dbReference type="InterPro" id="IPR036298">
    <property type="entry name" value="Chalcone_isomerase_sf"/>
</dbReference>
<dbReference type="SUPFAM" id="SSF54626">
    <property type="entry name" value="Chalcone isomerase"/>
    <property type="match status" value="1"/>
</dbReference>
<organism evidence="2 3">
    <name type="scientific">Roseomonas gilardii</name>
    <dbReference type="NCBI Taxonomy" id="257708"/>
    <lineage>
        <taxon>Bacteria</taxon>
        <taxon>Pseudomonadati</taxon>
        <taxon>Pseudomonadota</taxon>
        <taxon>Alphaproteobacteria</taxon>
        <taxon>Acetobacterales</taxon>
        <taxon>Roseomonadaceae</taxon>
        <taxon>Roseomonas</taxon>
    </lineage>
</organism>
<sequence>MGNVTERGWSVTMLRRILAVLPVLFLCSGPMRAEAAVLDGVTFPDTQTVAGRRLVLNGTALRTYSILRVHIYVAALYLERPSSNASQILGSDQMKMVQFVFSRNIDAPDARKSWEEGLAANCRAPCRLQPQDVTRFLDAVPAVHQGESGSLLFTPDGLDVFTDGRFIGRITDPTFSRVVLSTFIGPQSLLPDVRSGLLGQH</sequence>
<dbReference type="EMBL" id="CP015583">
    <property type="protein sequence ID" value="APT58598.1"/>
    <property type="molecule type" value="Genomic_DNA"/>
</dbReference>
<dbReference type="GO" id="GO:0016872">
    <property type="term" value="F:intramolecular lyase activity"/>
    <property type="evidence" value="ECO:0007669"/>
    <property type="project" value="InterPro"/>
</dbReference>
<gene>
    <name evidence="2" type="ORF">RGI145_17245</name>
</gene>
<accession>A0A1L7AIH8</accession>